<dbReference type="GO" id="GO:0016811">
    <property type="term" value="F:hydrolase activity, acting on carbon-nitrogen (but not peptide) bonds, in linear amides"/>
    <property type="evidence" value="ECO:0007669"/>
    <property type="project" value="TreeGrafter"/>
</dbReference>
<dbReference type="AlphaFoldDB" id="A0A1G2PJL5"/>
<dbReference type="Pfam" id="PF02633">
    <property type="entry name" value="Creatininase"/>
    <property type="match status" value="1"/>
</dbReference>
<evidence type="ECO:0000256" key="2">
    <source>
        <dbReference type="ARBA" id="ARBA00022723"/>
    </source>
</evidence>
<dbReference type="GO" id="GO:0046872">
    <property type="term" value="F:metal ion binding"/>
    <property type="evidence" value="ECO:0007669"/>
    <property type="project" value="UniProtKB-KW"/>
</dbReference>
<dbReference type="InterPro" id="IPR049842">
    <property type="entry name" value="Diketo_inos_hlase_IolN"/>
</dbReference>
<comment type="caution">
    <text evidence="6">The sequence shown here is derived from an EMBL/GenBank/DDBJ whole genome shotgun (WGS) entry which is preliminary data.</text>
</comment>
<evidence type="ECO:0000313" key="7">
    <source>
        <dbReference type="Proteomes" id="UP000177629"/>
    </source>
</evidence>
<reference evidence="6 7" key="1">
    <citation type="journal article" date="2016" name="Nat. Commun.">
        <title>Thousands of microbial genomes shed light on interconnected biogeochemical processes in an aquifer system.</title>
        <authorList>
            <person name="Anantharaman K."/>
            <person name="Brown C.T."/>
            <person name="Hug L.A."/>
            <person name="Sharon I."/>
            <person name="Castelle C.J."/>
            <person name="Probst A.J."/>
            <person name="Thomas B.C."/>
            <person name="Singh A."/>
            <person name="Wilkins M.J."/>
            <person name="Karaoz U."/>
            <person name="Brodie E.L."/>
            <person name="Williams K.H."/>
            <person name="Hubbard S.S."/>
            <person name="Banfield J.F."/>
        </authorList>
    </citation>
    <scope>NUCLEOTIDE SEQUENCE [LARGE SCALE GENOMIC DNA]</scope>
</reference>
<dbReference type="EMBL" id="MHSS01000011">
    <property type="protein sequence ID" value="OHA47959.1"/>
    <property type="molecule type" value="Genomic_DNA"/>
</dbReference>
<dbReference type="GO" id="GO:0009231">
    <property type="term" value="P:riboflavin biosynthetic process"/>
    <property type="evidence" value="ECO:0007669"/>
    <property type="project" value="TreeGrafter"/>
</dbReference>
<keyword evidence="2" id="KW-0479">Metal-binding</keyword>
<comment type="cofactor">
    <cofactor evidence="1">
        <name>Zn(2+)</name>
        <dbReference type="ChEBI" id="CHEBI:29105"/>
    </cofactor>
</comment>
<dbReference type="Proteomes" id="UP000177629">
    <property type="component" value="Unassembled WGS sequence"/>
</dbReference>
<organism evidence="6 7">
    <name type="scientific">Candidatus Terrybacteria bacterium RIFCSPHIGHO2_01_FULL_48_17</name>
    <dbReference type="NCBI Taxonomy" id="1802362"/>
    <lineage>
        <taxon>Bacteria</taxon>
        <taxon>Candidatus Terryibacteriota</taxon>
    </lineage>
</organism>
<protein>
    <recommendedName>
        <fullName evidence="8">Creatinine amidohydrolase</fullName>
    </recommendedName>
</protein>
<evidence type="ECO:0000256" key="3">
    <source>
        <dbReference type="ARBA" id="ARBA00022801"/>
    </source>
</evidence>
<evidence type="ECO:0000256" key="1">
    <source>
        <dbReference type="ARBA" id="ARBA00001947"/>
    </source>
</evidence>
<evidence type="ECO:0000256" key="5">
    <source>
        <dbReference type="ARBA" id="ARBA00024029"/>
    </source>
</evidence>
<evidence type="ECO:0000313" key="6">
    <source>
        <dbReference type="EMBL" id="OHA47959.1"/>
    </source>
</evidence>
<name>A0A1G2PJL5_9BACT</name>
<dbReference type="PANTHER" id="PTHR35005">
    <property type="entry name" value="3-DEHYDRO-SCYLLO-INOSOSE HYDROLASE"/>
    <property type="match status" value="1"/>
</dbReference>
<comment type="similarity">
    <text evidence="5">Belongs to the creatininase superfamily.</text>
</comment>
<sequence>MKAKLWDASDKEIDRILEDYGVPSPGEMEKPGSYIQMTHPREQEEKLSKNDVVLIPLGSTELHGPHGVSAQDTLQVTRLCEAVRRYTTKHDREVNLAFPPWLYGNHPKHHVGMVGTIPISQKVLEMQLVDVMFGLWTQGYRKFIFVNNHAQHWVIVSAMDLFSLRYPELPFFAHAFDWCCTVAEFFRTRDRDGPFEDDFIHGDETETSLALLLAPETIDMSRAIDTKARAYLPDGHYNRSANQRTRPNFWYSVRNNVPLEVVAQPEGVVGRATLASAEKAKRPVAAALQYLTLLVGDILKTFPPGTLPPTEEVTLFGKQEIEGYMKKLGERGYQNPYRLWQPFT</sequence>
<keyword evidence="4" id="KW-0862">Zinc</keyword>
<accession>A0A1G2PJL5</accession>
<dbReference type="InterPro" id="IPR024087">
    <property type="entry name" value="Creatininase-like_sf"/>
</dbReference>
<evidence type="ECO:0000256" key="4">
    <source>
        <dbReference type="ARBA" id="ARBA00022833"/>
    </source>
</evidence>
<keyword evidence="3" id="KW-0378">Hydrolase</keyword>
<gene>
    <name evidence="6" type="ORF">A2806_02690</name>
</gene>
<evidence type="ECO:0008006" key="8">
    <source>
        <dbReference type="Google" id="ProtNLM"/>
    </source>
</evidence>
<proteinExistence type="inferred from homology"/>
<dbReference type="STRING" id="1802362.A2806_02690"/>
<dbReference type="Gene3D" id="3.40.50.10310">
    <property type="entry name" value="Creatininase"/>
    <property type="match status" value="1"/>
</dbReference>
<dbReference type="SUPFAM" id="SSF102215">
    <property type="entry name" value="Creatininase"/>
    <property type="match status" value="1"/>
</dbReference>
<dbReference type="InterPro" id="IPR003785">
    <property type="entry name" value="Creatininase/forma_Hydrolase"/>
</dbReference>
<dbReference type="PANTHER" id="PTHR35005:SF1">
    <property type="entry name" value="2-AMINO-5-FORMYLAMINO-6-RIBOSYLAMINOPYRIMIDIN-4(3H)-ONE 5'-MONOPHOSPHATE DEFORMYLASE"/>
    <property type="match status" value="1"/>
</dbReference>
<dbReference type="NCBIfam" id="NF041098">
    <property type="entry name" value="diketo_inos_hlase_IolN"/>
    <property type="match status" value="1"/>
</dbReference>